<evidence type="ECO:0000313" key="1">
    <source>
        <dbReference type="EMBL" id="MBB4119400.1"/>
    </source>
</evidence>
<keyword evidence="2" id="KW-1185">Reference proteome</keyword>
<evidence type="ECO:0000313" key="2">
    <source>
        <dbReference type="Proteomes" id="UP000553034"/>
    </source>
</evidence>
<dbReference type="EMBL" id="JACIFO010000006">
    <property type="protein sequence ID" value="MBB4119400.1"/>
    <property type="molecule type" value="Genomic_DNA"/>
</dbReference>
<organism evidence="1 2">
    <name type="scientific">Mesonia hippocampi</name>
    <dbReference type="NCBI Taxonomy" id="1628250"/>
    <lineage>
        <taxon>Bacteria</taxon>
        <taxon>Pseudomonadati</taxon>
        <taxon>Bacteroidota</taxon>
        <taxon>Flavobacteriia</taxon>
        <taxon>Flavobacteriales</taxon>
        <taxon>Flavobacteriaceae</taxon>
        <taxon>Mesonia</taxon>
    </lineage>
</organism>
<dbReference type="AlphaFoldDB" id="A0A840ER10"/>
<gene>
    <name evidence="1" type="ORF">GGR32_001698</name>
</gene>
<evidence type="ECO:0008006" key="3">
    <source>
        <dbReference type="Google" id="ProtNLM"/>
    </source>
</evidence>
<dbReference type="Proteomes" id="UP000553034">
    <property type="component" value="Unassembled WGS sequence"/>
</dbReference>
<reference evidence="1 2" key="1">
    <citation type="submission" date="2020-08" db="EMBL/GenBank/DDBJ databases">
        <title>Genomic Encyclopedia of Type Strains, Phase IV (KMG-IV): sequencing the most valuable type-strain genomes for metagenomic binning, comparative biology and taxonomic classification.</title>
        <authorList>
            <person name="Goeker M."/>
        </authorList>
    </citation>
    <scope>NUCLEOTIDE SEQUENCE [LARGE SCALE GENOMIC DNA]</scope>
    <source>
        <strain evidence="1 2">DSM 29568</strain>
    </source>
</reference>
<name>A0A840ER10_9FLAO</name>
<accession>A0A840ER10</accession>
<protein>
    <recommendedName>
        <fullName evidence="3">DUF2490 domain-containing protein</fullName>
    </recommendedName>
</protein>
<dbReference type="RefSeq" id="WP_183477750.1">
    <property type="nucleotide sequence ID" value="NZ_JACIFO010000006.1"/>
</dbReference>
<proteinExistence type="predicted"/>
<dbReference type="Pfam" id="PF10677">
    <property type="entry name" value="DUF2490"/>
    <property type="match status" value="1"/>
</dbReference>
<comment type="caution">
    <text evidence="1">The sequence shown here is derived from an EMBL/GenBank/DDBJ whole genome shotgun (WGS) entry which is preliminary data.</text>
</comment>
<dbReference type="InterPro" id="IPR019619">
    <property type="entry name" value="DUF2490"/>
</dbReference>
<sequence length="231" mass="27183">MILTYTKNLLVFSIFLLGSFTYQLHAQKKFTGFAEPSVSLNIKSESPWSYNFTIANRDILYQKEEFNAEIKHIELAQYTSLSVGLYGKITAGIRYRFIEMFDEHKDNEVRLVEQYSYSTKIKNLKASHRFRIAQRFRERTTHRFRYRFLVDIPLNGQRSDVKEFSLSLSTESVFEMGKEEKPSLGQRLNSSLSYQISSNTKFKFGLEYRYRNYTQTPKTELFLLTGLSLSL</sequence>